<dbReference type="InterPro" id="IPR002645">
    <property type="entry name" value="STAS_dom"/>
</dbReference>
<evidence type="ECO:0000313" key="3">
    <source>
        <dbReference type="Proteomes" id="UP000236641"/>
    </source>
</evidence>
<comment type="caution">
    <text evidence="2">The sequence shown here is derived from an EMBL/GenBank/DDBJ whole genome shotgun (WGS) entry which is preliminary data.</text>
</comment>
<dbReference type="Gene3D" id="3.30.750.24">
    <property type="entry name" value="STAS domain"/>
    <property type="match status" value="1"/>
</dbReference>
<dbReference type="AlphaFoldDB" id="A0A2K1E4C1"/>
<keyword evidence="3" id="KW-1185">Reference proteome</keyword>
<dbReference type="PROSITE" id="PS50801">
    <property type="entry name" value="STAS"/>
    <property type="match status" value="1"/>
</dbReference>
<dbReference type="SUPFAM" id="SSF52091">
    <property type="entry name" value="SpoIIaa-like"/>
    <property type="match status" value="1"/>
</dbReference>
<dbReference type="EMBL" id="POWF01000001">
    <property type="protein sequence ID" value="PNQ75134.1"/>
    <property type="molecule type" value="Genomic_DNA"/>
</dbReference>
<feature type="domain" description="STAS" evidence="1">
    <location>
        <begin position="12"/>
        <end position="76"/>
    </location>
</feature>
<dbReference type="Pfam" id="PF01740">
    <property type="entry name" value="STAS"/>
    <property type="match status" value="1"/>
</dbReference>
<organism evidence="2 3">
    <name type="scientific">Hanstruepera neustonica</name>
    <dbReference type="NCBI Taxonomy" id="1445657"/>
    <lineage>
        <taxon>Bacteria</taxon>
        <taxon>Pseudomonadati</taxon>
        <taxon>Bacteroidota</taxon>
        <taxon>Flavobacteriia</taxon>
        <taxon>Flavobacteriales</taxon>
        <taxon>Flavobacteriaceae</taxon>
        <taxon>Hanstruepera</taxon>
    </lineage>
</organism>
<name>A0A2K1E4C1_9FLAO</name>
<evidence type="ECO:0000313" key="2">
    <source>
        <dbReference type="EMBL" id="PNQ75134.1"/>
    </source>
</evidence>
<proteinExistence type="predicted"/>
<reference evidence="2 3" key="1">
    <citation type="submission" date="2018-01" db="EMBL/GenBank/DDBJ databases">
        <title>The draft genome of Hanstruepera neustonica JCM19743.</title>
        <authorList>
            <person name="He R.-H."/>
            <person name="Du Z.-J."/>
        </authorList>
    </citation>
    <scope>NUCLEOTIDE SEQUENCE [LARGE SCALE GENOMIC DNA]</scope>
    <source>
        <strain evidence="2 3">JCM19743</strain>
    </source>
</reference>
<evidence type="ECO:0000259" key="1">
    <source>
        <dbReference type="PROSITE" id="PS50801"/>
    </source>
</evidence>
<protein>
    <recommendedName>
        <fullName evidence="1">STAS domain-containing protein</fullName>
    </recommendedName>
</protein>
<dbReference type="InterPro" id="IPR036513">
    <property type="entry name" value="STAS_dom_sf"/>
</dbReference>
<sequence length="92" mass="10455">MNLKITHYNNFFDVKGILDKHSVQKFQNEINEAFEKLQSITISLEGLESIDKYGVMALAKLHNESLSKHKQLSIIGSGCKDLYNHFKTNDAA</sequence>
<dbReference type="Proteomes" id="UP000236641">
    <property type="component" value="Unassembled WGS sequence"/>
</dbReference>
<dbReference type="OrthoDB" id="1163458at2"/>
<accession>A0A2K1E4C1</accession>
<gene>
    <name evidence="2" type="ORF">C1T31_03080</name>
</gene>
<dbReference type="RefSeq" id="WP_103050984.1">
    <property type="nucleotide sequence ID" value="NZ_POWF01000001.1"/>
</dbReference>